<evidence type="ECO:0000313" key="2">
    <source>
        <dbReference type="EMBL" id="MBR7744585.1"/>
    </source>
</evidence>
<keyword evidence="3" id="KW-1185">Reference proteome</keyword>
<name>A0A941DBV4_9MICO</name>
<organism evidence="2 3">
    <name type="scientific">Phycicoccus avicenniae</name>
    <dbReference type="NCBI Taxonomy" id="2828860"/>
    <lineage>
        <taxon>Bacteria</taxon>
        <taxon>Bacillati</taxon>
        <taxon>Actinomycetota</taxon>
        <taxon>Actinomycetes</taxon>
        <taxon>Micrococcales</taxon>
        <taxon>Intrasporangiaceae</taxon>
        <taxon>Phycicoccus</taxon>
    </lineage>
</organism>
<dbReference type="AlphaFoldDB" id="A0A941DBV4"/>
<dbReference type="Pfam" id="PF22551">
    <property type="entry name" value="TY-Chap1"/>
    <property type="match status" value="1"/>
</dbReference>
<comment type="caution">
    <text evidence="2">The sequence shown here is derived from an EMBL/GenBank/DDBJ whole genome shotgun (WGS) entry which is preliminary data.</text>
</comment>
<dbReference type="RefSeq" id="WP_211604107.1">
    <property type="nucleotide sequence ID" value="NZ_JAGSNF010000021.1"/>
</dbReference>
<dbReference type="InterPro" id="IPR054343">
    <property type="entry name" value="TY-Chap_M"/>
</dbReference>
<reference evidence="2" key="1">
    <citation type="submission" date="2021-04" db="EMBL/GenBank/DDBJ databases">
        <title>Phycicoccus avicenniae sp. nov., a novel endophytic actinomycetes isolated from branch of Avicennia mariana.</title>
        <authorList>
            <person name="Tuo L."/>
        </authorList>
    </citation>
    <scope>NUCLEOTIDE SEQUENCE</scope>
    <source>
        <strain evidence="2">BSK3Z-2</strain>
    </source>
</reference>
<sequence>MTDPGSLPNFPPPADEHPLRGRVLDVLKDLGLDPNLDGDGDVAFTANEQNLFVRCTEGDVEILRLFGQWQIQDDLLGDRLRLHETCNEINLHMNHVKTGIAGSTLVVTGEHVVTPEADLSMMTQISVQVVLSAVHLWHQRMLGIDPTTGKPQEES</sequence>
<dbReference type="EMBL" id="JAGSNF010000021">
    <property type="protein sequence ID" value="MBR7744585.1"/>
    <property type="molecule type" value="Genomic_DNA"/>
</dbReference>
<evidence type="ECO:0000259" key="1">
    <source>
        <dbReference type="Pfam" id="PF22551"/>
    </source>
</evidence>
<protein>
    <submittedName>
        <fullName evidence="2">YbjN domain-containing protein</fullName>
    </submittedName>
</protein>
<dbReference type="Proteomes" id="UP000677016">
    <property type="component" value="Unassembled WGS sequence"/>
</dbReference>
<accession>A0A941DBV4</accession>
<gene>
    <name evidence="2" type="ORF">KC207_14915</name>
</gene>
<evidence type="ECO:0000313" key="3">
    <source>
        <dbReference type="Proteomes" id="UP000677016"/>
    </source>
</evidence>
<proteinExistence type="predicted"/>
<feature type="domain" description="TY-Chap central" evidence="1">
    <location>
        <begin position="19"/>
        <end position="110"/>
    </location>
</feature>